<dbReference type="Gene3D" id="3.40.50.2300">
    <property type="match status" value="1"/>
</dbReference>
<dbReference type="Pfam" id="PF00072">
    <property type="entry name" value="Response_reg"/>
    <property type="match status" value="1"/>
</dbReference>
<dbReference type="PANTHER" id="PTHR43547">
    <property type="entry name" value="TWO-COMPONENT HISTIDINE KINASE"/>
    <property type="match status" value="1"/>
</dbReference>
<keyword evidence="3 4" id="KW-0597">Phosphoprotein</keyword>
<dbReference type="KEGG" id="dgg:DGI_2972"/>
<evidence type="ECO:0000259" key="6">
    <source>
        <dbReference type="PROSITE" id="PS50110"/>
    </source>
</evidence>
<evidence type="ECO:0000313" key="10">
    <source>
        <dbReference type="Proteomes" id="UP000016587"/>
    </source>
</evidence>
<reference evidence="10" key="2">
    <citation type="submission" date="2013-07" db="EMBL/GenBank/DDBJ databases">
        <authorList>
            <person name="Morais-Silva F.O."/>
            <person name="Rezende A.M."/>
            <person name="Pimentel C."/>
            <person name="Resende D.M."/>
            <person name="Santos C.I."/>
            <person name="Clemente C."/>
            <person name="de Oliveira L.M."/>
            <person name="da Silva S.M."/>
            <person name="Costa D.A."/>
            <person name="Varela-Raposo A."/>
            <person name="Horacio E.C.A."/>
            <person name="Matos M."/>
            <person name="Flores O."/>
            <person name="Ruiz J.C."/>
            <person name="Rodrigues-Pousada C."/>
        </authorList>
    </citation>
    <scope>NUCLEOTIDE SEQUENCE [LARGE SCALE GENOMIC DNA]</scope>
    <source>
        <strain evidence="10">ATCC 19364 / DSM 1382 / NCIMB 9332 / VKM B-1759</strain>
    </source>
</reference>
<evidence type="ECO:0000256" key="2">
    <source>
        <dbReference type="ARBA" id="ARBA00012438"/>
    </source>
</evidence>
<keyword evidence="10" id="KW-1185">Reference proteome</keyword>
<dbReference type="AlphaFoldDB" id="T2GF05"/>
<dbReference type="Gene3D" id="1.10.287.130">
    <property type="match status" value="1"/>
</dbReference>
<dbReference type="PANTHER" id="PTHR43547:SF2">
    <property type="entry name" value="HYBRID SIGNAL TRANSDUCTION HISTIDINE KINASE C"/>
    <property type="match status" value="1"/>
</dbReference>
<dbReference type="eggNOG" id="COG3706">
    <property type="taxonomic scope" value="Bacteria"/>
</dbReference>
<dbReference type="PROSITE" id="PS50109">
    <property type="entry name" value="HIS_KIN"/>
    <property type="match status" value="1"/>
</dbReference>
<evidence type="ECO:0000256" key="4">
    <source>
        <dbReference type="PROSITE-ProRule" id="PRU00169"/>
    </source>
</evidence>
<gene>
    <name evidence="9" type="ORF">DGI_2972</name>
</gene>
<dbReference type="InterPro" id="IPR005467">
    <property type="entry name" value="His_kinase_dom"/>
</dbReference>
<dbReference type="EMBL" id="CP006585">
    <property type="protein sequence ID" value="AGW14696.1"/>
    <property type="molecule type" value="Genomic_DNA"/>
</dbReference>
<evidence type="ECO:0000259" key="7">
    <source>
        <dbReference type="PROSITE" id="PS50112"/>
    </source>
</evidence>
<evidence type="ECO:0000256" key="1">
    <source>
        <dbReference type="ARBA" id="ARBA00000085"/>
    </source>
</evidence>
<dbReference type="InterPro" id="IPR013655">
    <property type="entry name" value="PAS_fold_3"/>
</dbReference>
<dbReference type="SMART" id="SM00448">
    <property type="entry name" value="REC"/>
    <property type="match status" value="1"/>
</dbReference>
<dbReference type="CDD" id="cd00082">
    <property type="entry name" value="HisKA"/>
    <property type="match status" value="1"/>
</dbReference>
<dbReference type="SUPFAM" id="SSF55785">
    <property type="entry name" value="PYP-like sensor domain (PAS domain)"/>
    <property type="match status" value="1"/>
</dbReference>
<dbReference type="eggNOG" id="COG3852">
    <property type="taxonomic scope" value="Bacteria"/>
</dbReference>
<dbReference type="SMART" id="SM00091">
    <property type="entry name" value="PAS"/>
    <property type="match status" value="1"/>
</dbReference>
<organism evidence="9 10">
    <name type="scientific">Megalodesulfovibrio gigas (strain ATCC 19364 / DSM 1382 / NCIMB 9332 / VKM B-1759)</name>
    <name type="common">Desulfovibrio gigas</name>
    <dbReference type="NCBI Taxonomy" id="1121448"/>
    <lineage>
        <taxon>Bacteria</taxon>
        <taxon>Pseudomonadati</taxon>
        <taxon>Thermodesulfobacteriota</taxon>
        <taxon>Desulfovibrionia</taxon>
        <taxon>Desulfovibrionales</taxon>
        <taxon>Desulfovibrionaceae</taxon>
        <taxon>Megalodesulfovibrio</taxon>
    </lineage>
</organism>
<dbReference type="SUPFAM" id="SSF55874">
    <property type="entry name" value="ATPase domain of HSP90 chaperone/DNA topoisomerase II/histidine kinase"/>
    <property type="match status" value="1"/>
</dbReference>
<evidence type="ECO:0000256" key="3">
    <source>
        <dbReference type="ARBA" id="ARBA00022553"/>
    </source>
</evidence>
<dbReference type="RefSeq" id="WP_021761763.1">
    <property type="nucleotide sequence ID" value="NC_022444.1"/>
</dbReference>
<evidence type="ECO:0000259" key="8">
    <source>
        <dbReference type="PROSITE" id="PS50887"/>
    </source>
</evidence>
<dbReference type="STRING" id="1121448.DGI_2972"/>
<dbReference type="PATRIC" id="fig|1121448.10.peg.2933"/>
<feature type="domain" description="GGDEF" evidence="8">
    <location>
        <begin position="540"/>
        <end position="677"/>
    </location>
</feature>
<dbReference type="NCBIfam" id="TIGR00254">
    <property type="entry name" value="GGDEF"/>
    <property type="match status" value="1"/>
</dbReference>
<dbReference type="PROSITE" id="PS50887">
    <property type="entry name" value="GGDEF"/>
    <property type="match status" value="1"/>
</dbReference>
<feature type="domain" description="Response regulatory" evidence="6">
    <location>
        <begin position="17"/>
        <end position="131"/>
    </location>
</feature>
<evidence type="ECO:0000259" key="5">
    <source>
        <dbReference type="PROSITE" id="PS50109"/>
    </source>
</evidence>
<dbReference type="Gene3D" id="3.30.70.270">
    <property type="match status" value="1"/>
</dbReference>
<dbReference type="Pfam" id="PF00990">
    <property type="entry name" value="GGDEF"/>
    <property type="match status" value="1"/>
</dbReference>
<dbReference type="InterPro" id="IPR036097">
    <property type="entry name" value="HisK_dim/P_sf"/>
</dbReference>
<name>T2GF05_MEGG1</name>
<dbReference type="InterPro" id="IPR043128">
    <property type="entry name" value="Rev_trsase/Diguanyl_cyclase"/>
</dbReference>
<dbReference type="InterPro" id="IPR001789">
    <property type="entry name" value="Sig_transdc_resp-reg_receiver"/>
</dbReference>
<dbReference type="PROSITE" id="PS50112">
    <property type="entry name" value="PAS"/>
    <property type="match status" value="1"/>
</dbReference>
<dbReference type="GO" id="GO:0000155">
    <property type="term" value="F:phosphorelay sensor kinase activity"/>
    <property type="evidence" value="ECO:0007669"/>
    <property type="project" value="InterPro"/>
</dbReference>
<dbReference type="CDD" id="cd00130">
    <property type="entry name" value="PAS"/>
    <property type="match status" value="1"/>
</dbReference>
<accession>T2GF05</accession>
<reference evidence="9 10" key="1">
    <citation type="journal article" date="2013" name="J. Bacteriol.">
        <title>Roles of HynAB and Ech, the only two hydrogenases found in the model sulfate reducer Desulfovibrio gigas.</title>
        <authorList>
            <person name="Morais-Silva F.O."/>
            <person name="Santos C.I."/>
            <person name="Rodrigues R."/>
            <person name="Pereira I.A."/>
            <person name="Rodrigues-Pousada C."/>
        </authorList>
    </citation>
    <scope>NUCLEOTIDE SEQUENCE [LARGE SCALE GENOMIC DNA]</scope>
    <source>
        <strain evidence="10">ATCC 19364 / DSM 1382 / NCIMB 9332 / VKM B-1759</strain>
    </source>
</reference>
<dbReference type="Gene3D" id="3.30.565.10">
    <property type="entry name" value="Histidine kinase-like ATPase, C-terminal domain"/>
    <property type="match status" value="1"/>
</dbReference>
<dbReference type="InterPro" id="IPR000014">
    <property type="entry name" value="PAS"/>
</dbReference>
<dbReference type="OrthoDB" id="9805967at2"/>
<dbReference type="Pfam" id="PF00512">
    <property type="entry name" value="HisKA"/>
    <property type="match status" value="1"/>
</dbReference>
<comment type="catalytic activity">
    <reaction evidence="1">
        <text>ATP + protein L-histidine = ADP + protein N-phospho-L-histidine.</text>
        <dbReference type="EC" id="2.7.13.3"/>
    </reaction>
</comment>
<dbReference type="NCBIfam" id="TIGR00229">
    <property type="entry name" value="sensory_box"/>
    <property type="match status" value="1"/>
</dbReference>
<sequence length="677" mass="74287">MSFQSSARGCELPPLFTALVVDDDPAVSATISHALRQAGFDTTTLRQHHDVLREVEGRRFNLAFIDVKPPDAAGLELAATLKQGNLVGDCIVMAQGAPFDTVVRAVKLGAYDYLQKPFNPADLKLIISRVRERWELKQRVRRAELQHAALIQNIPLLIYALNRQLDLCFINKTVEEMLGFAPDDAMLAPRWLVERIHPQDRDMVVALFERSFETGQPISTQSRLLHRRGAVVHGIVRTIPYLEYDTHAGHIRRLDGIFVDLTDRIHLEQALVQSARLKTLGAISAEVAHEVRNPLMSIAGFARRLEKKSPDTPEVGIILRESRRLENLLNRIRDYLKPVPIHAREVSLNIVLADAHHHVAPEMEARRVWCAMDLDEQLPPAQADPKLLTQVVGDLLRGALQATPPGGTFHLRTYAAAGKVHLECRHPVDPERPLNPEMVLLPFDEGGFNEGLPTGHRVVTSMHGTMQMTQEGDEVVATVSLLPGGEEYDAGHSLAHAANGDAAEPGAQQRCFEEEAPVLAESVFEDLFARALRTGRARGEAVSVILLDLDHFEACLAHYGQAWAQQILAQVADAISDVLNRDPCAMVFRHGPQELAVILPNAGADAAMQTAEALRAAVADLRIPRGTPPDAVLTASLGVAVSLPETPLIQADMLAEAGKALFLAKQQGRNAVRCALS</sequence>
<dbReference type="InterPro" id="IPR029787">
    <property type="entry name" value="Nucleotide_cyclase"/>
</dbReference>
<dbReference type="InterPro" id="IPR003661">
    <property type="entry name" value="HisK_dim/P_dom"/>
</dbReference>
<dbReference type="eggNOG" id="COG0745">
    <property type="taxonomic scope" value="Bacteria"/>
</dbReference>
<feature type="domain" description="PAS" evidence="7">
    <location>
        <begin position="143"/>
        <end position="215"/>
    </location>
</feature>
<dbReference type="InterPro" id="IPR000160">
    <property type="entry name" value="GGDEF_dom"/>
</dbReference>
<dbReference type="SMART" id="SM00388">
    <property type="entry name" value="HisKA"/>
    <property type="match status" value="1"/>
</dbReference>
<dbReference type="HOGENOM" id="CLU_407552_0_0_7"/>
<dbReference type="SUPFAM" id="SSF47384">
    <property type="entry name" value="Homodimeric domain of signal transducing histidine kinase"/>
    <property type="match status" value="1"/>
</dbReference>
<dbReference type="SUPFAM" id="SSF52172">
    <property type="entry name" value="CheY-like"/>
    <property type="match status" value="1"/>
</dbReference>
<dbReference type="Proteomes" id="UP000016587">
    <property type="component" value="Chromosome"/>
</dbReference>
<dbReference type="SMART" id="SM00267">
    <property type="entry name" value="GGDEF"/>
    <property type="match status" value="1"/>
</dbReference>
<protein>
    <recommendedName>
        <fullName evidence="2">histidine kinase</fullName>
        <ecNumber evidence="2">2.7.13.3</ecNumber>
    </recommendedName>
</protein>
<dbReference type="InterPro" id="IPR036890">
    <property type="entry name" value="HATPase_C_sf"/>
</dbReference>
<evidence type="ECO:0000313" key="9">
    <source>
        <dbReference type="EMBL" id="AGW14696.1"/>
    </source>
</evidence>
<feature type="domain" description="Histidine kinase" evidence="5">
    <location>
        <begin position="286"/>
        <end position="486"/>
    </location>
</feature>
<dbReference type="InterPro" id="IPR035965">
    <property type="entry name" value="PAS-like_dom_sf"/>
</dbReference>
<proteinExistence type="predicted"/>
<dbReference type="EC" id="2.7.13.3" evidence="2"/>
<dbReference type="CDD" id="cd01949">
    <property type="entry name" value="GGDEF"/>
    <property type="match status" value="1"/>
</dbReference>
<dbReference type="Pfam" id="PF08447">
    <property type="entry name" value="PAS_3"/>
    <property type="match status" value="1"/>
</dbReference>
<feature type="modified residue" description="4-aspartylphosphate" evidence="4">
    <location>
        <position position="66"/>
    </location>
</feature>
<dbReference type="InterPro" id="IPR011006">
    <property type="entry name" value="CheY-like_superfamily"/>
</dbReference>
<dbReference type="Gene3D" id="3.30.450.20">
    <property type="entry name" value="PAS domain"/>
    <property type="match status" value="1"/>
</dbReference>
<dbReference type="PROSITE" id="PS50110">
    <property type="entry name" value="RESPONSE_REGULATORY"/>
    <property type="match status" value="1"/>
</dbReference>
<dbReference type="SUPFAM" id="SSF55073">
    <property type="entry name" value="Nucleotide cyclase"/>
    <property type="match status" value="1"/>
</dbReference>